<reference evidence="13 14" key="1">
    <citation type="journal article" date="2016" name="Nat. Commun.">
        <title>Thousands of microbial genomes shed light on interconnected biogeochemical processes in an aquifer system.</title>
        <authorList>
            <person name="Anantharaman K."/>
            <person name="Brown C.T."/>
            <person name="Hug L.A."/>
            <person name="Sharon I."/>
            <person name="Castelle C.J."/>
            <person name="Probst A.J."/>
            <person name="Thomas B.C."/>
            <person name="Singh A."/>
            <person name="Wilkins M.J."/>
            <person name="Karaoz U."/>
            <person name="Brodie E.L."/>
            <person name="Williams K.H."/>
            <person name="Hubbard S.S."/>
            <person name="Banfield J.F."/>
        </authorList>
    </citation>
    <scope>NUCLEOTIDE SEQUENCE [LARGE SCALE GENOMIC DNA]</scope>
</reference>
<keyword evidence="9" id="KW-0408">Iron</keyword>
<dbReference type="EC" id="3.2.2.27" evidence="3"/>
<keyword evidence="6" id="KW-0479">Metal-binding</keyword>
<comment type="similarity">
    <text evidence="2">Belongs to the uracil-DNA glycosylase (UDG) superfamily. Type 4 (UDGa) family.</text>
</comment>
<keyword evidence="11" id="KW-0234">DNA repair</keyword>
<organism evidence="13 14">
    <name type="scientific">Candidatus Woykebacteria bacterium RBG_13_40_7b</name>
    <dbReference type="NCBI Taxonomy" id="1802594"/>
    <lineage>
        <taxon>Bacteria</taxon>
        <taxon>Candidatus Woykeibacteriota</taxon>
    </lineage>
</organism>
<gene>
    <name evidence="13" type="ORF">A2Y57_02795</name>
</gene>
<keyword evidence="8" id="KW-0378">Hydrolase</keyword>
<dbReference type="Pfam" id="PF03167">
    <property type="entry name" value="UDG"/>
    <property type="match status" value="1"/>
</dbReference>
<dbReference type="CDD" id="cd10030">
    <property type="entry name" value="UDG-F4_TTUDGA_SPO1dp_like"/>
    <property type="match status" value="1"/>
</dbReference>
<evidence type="ECO:0000256" key="5">
    <source>
        <dbReference type="ARBA" id="ARBA00022485"/>
    </source>
</evidence>
<dbReference type="GO" id="GO:0046872">
    <property type="term" value="F:metal ion binding"/>
    <property type="evidence" value="ECO:0007669"/>
    <property type="project" value="UniProtKB-KW"/>
</dbReference>
<dbReference type="PANTHER" id="PTHR33693">
    <property type="entry name" value="TYPE-5 URACIL-DNA GLYCOSYLASE"/>
    <property type="match status" value="1"/>
</dbReference>
<dbReference type="GO" id="GO:0051539">
    <property type="term" value="F:4 iron, 4 sulfur cluster binding"/>
    <property type="evidence" value="ECO:0007669"/>
    <property type="project" value="UniProtKB-KW"/>
</dbReference>
<evidence type="ECO:0000256" key="8">
    <source>
        <dbReference type="ARBA" id="ARBA00022801"/>
    </source>
</evidence>
<evidence type="ECO:0000256" key="6">
    <source>
        <dbReference type="ARBA" id="ARBA00022723"/>
    </source>
</evidence>
<dbReference type="Gene3D" id="3.40.470.10">
    <property type="entry name" value="Uracil-DNA glycosylase-like domain"/>
    <property type="match status" value="1"/>
</dbReference>
<dbReference type="SMART" id="SM00986">
    <property type="entry name" value="UDG"/>
    <property type="match status" value="1"/>
</dbReference>
<evidence type="ECO:0000256" key="7">
    <source>
        <dbReference type="ARBA" id="ARBA00022763"/>
    </source>
</evidence>
<evidence type="ECO:0000256" key="2">
    <source>
        <dbReference type="ARBA" id="ARBA00006521"/>
    </source>
</evidence>
<dbReference type="InterPro" id="IPR036895">
    <property type="entry name" value="Uracil-DNA_glycosylase-like_sf"/>
</dbReference>
<evidence type="ECO:0000313" key="13">
    <source>
        <dbReference type="EMBL" id="OGY25055.1"/>
    </source>
</evidence>
<evidence type="ECO:0000256" key="4">
    <source>
        <dbReference type="ARBA" id="ARBA00019403"/>
    </source>
</evidence>
<dbReference type="PANTHER" id="PTHR33693:SF1">
    <property type="entry name" value="TYPE-4 URACIL-DNA GLYCOSYLASE"/>
    <property type="match status" value="1"/>
</dbReference>
<comment type="caution">
    <text evidence="13">The sequence shown here is derived from an EMBL/GenBank/DDBJ whole genome shotgun (WGS) entry which is preliminary data.</text>
</comment>
<dbReference type="GO" id="GO:0004844">
    <property type="term" value="F:uracil DNA N-glycosylase activity"/>
    <property type="evidence" value="ECO:0007669"/>
    <property type="project" value="UniProtKB-EC"/>
</dbReference>
<dbReference type="EMBL" id="MHCQ01000004">
    <property type="protein sequence ID" value="OGY25055.1"/>
    <property type="molecule type" value="Genomic_DNA"/>
</dbReference>
<sequence>MDKKFLLESLKDKFRKEKNLPLVKNVDDFVFGEGDLNAKVMLIGEAPGFWEDKLKRPFVGPAGKLLDKLINEVGLKREEVYISNMVKARPPENRDPTTEEIKSYENFLDYEIEIINPKLIVTLGRFSLLKFLPSEKISQVHGKIFILGGRLILPMYHPAAALRSTAVLESLRDDFLENKEILLGPQNYEIEPEEGQMRLI</sequence>
<evidence type="ECO:0000259" key="12">
    <source>
        <dbReference type="SMART" id="SM00986"/>
    </source>
</evidence>
<evidence type="ECO:0000313" key="14">
    <source>
        <dbReference type="Proteomes" id="UP000177103"/>
    </source>
</evidence>
<evidence type="ECO:0000256" key="1">
    <source>
        <dbReference type="ARBA" id="ARBA00001400"/>
    </source>
</evidence>
<evidence type="ECO:0000256" key="3">
    <source>
        <dbReference type="ARBA" id="ARBA00012030"/>
    </source>
</evidence>
<proteinExistence type="inferred from homology"/>
<dbReference type="NCBIfam" id="TIGR00758">
    <property type="entry name" value="UDG_fam4"/>
    <property type="match status" value="1"/>
</dbReference>
<evidence type="ECO:0000256" key="9">
    <source>
        <dbReference type="ARBA" id="ARBA00023004"/>
    </source>
</evidence>
<dbReference type="SUPFAM" id="SSF52141">
    <property type="entry name" value="Uracil-DNA glycosylase-like"/>
    <property type="match status" value="1"/>
</dbReference>
<dbReference type="InterPro" id="IPR005122">
    <property type="entry name" value="Uracil-DNA_glycosylase-like"/>
</dbReference>
<evidence type="ECO:0000256" key="11">
    <source>
        <dbReference type="ARBA" id="ARBA00023204"/>
    </source>
</evidence>
<dbReference type="SMART" id="SM00987">
    <property type="entry name" value="UreE_C"/>
    <property type="match status" value="1"/>
</dbReference>
<dbReference type="InterPro" id="IPR051536">
    <property type="entry name" value="UDG_Type-4/5"/>
</dbReference>
<keyword evidence="7" id="KW-0227">DNA damage</keyword>
<dbReference type="GO" id="GO:0006281">
    <property type="term" value="P:DNA repair"/>
    <property type="evidence" value="ECO:0007669"/>
    <property type="project" value="UniProtKB-KW"/>
</dbReference>
<dbReference type="Proteomes" id="UP000177103">
    <property type="component" value="Unassembled WGS sequence"/>
</dbReference>
<accession>A0A1G1WBL3</accession>
<name>A0A1G1WBL3_9BACT</name>
<dbReference type="InterPro" id="IPR005273">
    <property type="entry name" value="Ura-DNA_glyco_family4"/>
</dbReference>
<protein>
    <recommendedName>
        <fullName evidence="4">Type-4 uracil-DNA glycosylase</fullName>
        <ecNumber evidence="3">3.2.2.27</ecNumber>
    </recommendedName>
</protein>
<evidence type="ECO:0000256" key="10">
    <source>
        <dbReference type="ARBA" id="ARBA00023014"/>
    </source>
</evidence>
<feature type="domain" description="Uracil-DNA glycosylase-like" evidence="12">
    <location>
        <begin position="31"/>
        <end position="176"/>
    </location>
</feature>
<keyword evidence="5" id="KW-0004">4Fe-4S</keyword>
<keyword evidence="10" id="KW-0411">Iron-sulfur</keyword>
<comment type="catalytic activity">
    <reaction evidence="1">
        <text>Hydrolyzes single-stranded DNA or mismatched double-stranded DNA and polynucleotides, releasing free uracil.</text>
        <dbReference type="EC" id="3.2.2.27"/>
    </reaction>
</comment>
<dbReference type="AlphaFoldDB" id="A0A1G1WBL3"/>